<dbReference type="RefSeq" id="WP_020833993.1">
    <property type="nucleotide sequence ID" value="NC_021846.1"/>
</dbReference>
<organism evidence="1 2">
    <name type="scientific">Spiroplasma taiwanense CT-1</name>
    <dbReference type="NCBI Taxonomy" id="1276220"/>
    <lineage>
        <taxon>Bacteria</taxon>
        <taxon>Bacillati</taxon>
        <taxon>Mycoplasmatota</taxon>
        <taxon>Mollicutes</taxon>
        <taxon>Entomoplasmatales</taxon>
        <taxon>Spiroplasmataceae</taxon>
        <taxon>Spiroplasma</taxon>
    </lineage>
</organism>
<dbReference type="HOGENOM" id="CLU_368378_0_0_14"/>
<dbReference type="Proteomes" id="UP000014984">
    <property type="component" value="Chromosome"/>
</dbReference>
<evidence type="ECO:0000313" key="2">
    <source>
        <dbReference type="Proteomes" id="UP000014984"/>
    </source>
</evidence>
<dbReference type="PATRIC" id="fig|1276220.3.peg.177"/>
<name>S5LT39_9MOLU</name>
<dbReference type="STRING" id="1276220.STAIW_v1c01770"/>
<dbReference type="EMBL" id="CP005074">
    <property type="protein sequence ID" value="AGR40854.1"/>
    <property type="molecule type" value="Genomic_DNA"/>
</dbReference>
<dbReference type="AlphaFoldDB" id="S5LT39"/>
<proteinExistence type="predicted"/>
<dbReference type="KEGG" id="stai:STAIW_v1c01770"/>
<keyword evidence="2" id="KW-1185">Reference proteome</keyword>
<sequence length="757" mass="90473">MIFDKLEIIYDKQYIPLKIKYSETRKPTFMEFLLLLILIDYPDKTQILKEALKSFFDVENISLFEKALRDLINYKILDINKNKTGLGILNMDSPIEYFEVNDKIKFNFVKSNYSISNENKSQDIKYYYDPILNVEEILKERTWDKRIKNVKISHKLLVNSNFEKNISQSKINLMIKKFININKDIFGEECLLKEITIDEYNSLEKLNFFNEYIKYDSVAIEIMIEIFENESFKIKSENKEFENYLRNNSNIAKEILIDICNQYEKKLKNKFRPEQKIMKLEKYNSELDLISNINIKTNWNLLLINDQFIESDTEFLKNKELIRNIDIIIFYNSKRNNRSLQNLEGKIVVYFDYIENEILLDNSFIYLDSQNHMSGFLIGIKNLTTINKKIPVVYSYKNPKINLNLIEIFETSINSLLETYKISLKKLDYKKAAEIFTVLERIGLEKEVEEISFSYILDDLEYGEKYNSIKEFLIEEDYKNYLIILERIVTKCIIEISMKKNDDEIFDIISKFNFLNTKNIIKIFNEINISESFENILILNKYLKSLKIDGWRINIRNSLIKLTEYFKNNNRAELFNLDDFNSETWILHASTLNKIGNLTKELYNENYNYVENNFEEFLSSLIDLIKSNVEIEQYDKYLLNISEALIDFYKNFYKYKTKTLSIESQEVVNYKITLMAMNYLSKLEEKTNSLISSKYYNMPIEIKLEWIKHIENKRDEVNEIMNNNDIAYKKALNIIFGKKQNYNSSDIEYYKNFFGGK</sequence>
<evidence type="ECO:0000313" key="1">
    <source>
        <dbReference type="EMBL" id="AGR40854.1"/>
    </source>
</evidence>
<gene>
    <name evidence="1" type="ORF">STAIW_v1c01770</name>
</gene>
<dbReference type="OrthoDB" id="387638at2"/>
<reference evidence="1 2" key="1">
    <citation type="journal article" date="2013" name="Genome Biol. Evol.">
        <title>Comparison of metabolic capacities and inference of gene content evolution in mosquito-associated Spiroplasma diminutum and S. taiwanense.</title>
        <authorList>
            <person name="Lo W.S."/>
            <person name="Ku C."/>
            <person name="Chen L.L."/>
            <person name="Chang T.H."/>
            <person name="Kuo C.H."/>
        </authorList>
    </citation>
    <scope>NUCLEOTIDE SEQUENCE [LARGE SCALE GENOMIC DNA]</scope>
    <source>
        <strain evidence="1">CT-1</strain>
    </source>
</reference>
<protein>
    <submittedName>
        <fullName evidence="1">Uncharacterized protein</fullName>
    </submittedName>
</protein>
<accession>S5LT39</accession>